<dbReference type="PANTHER" id="PTHR12630">
    <property type="entry name" value="N-LINKED OLIGOSACCHARIDE PROCESSING"/>
    <property type="match status" value="1"/>
</dbReference>
<dbReference type="InterPro" id="IPR028146">
    <property type="entry name" value="PRKCSH_N"/>
</dbReference>
<keyword evidence="5" id="KW-0175">Coiled coil</keyword>
<evidence type="ECO:0000256" key="4">
    <source>
        <dbReference type="ARBA" id="ARBA00023157"/>
    </source>
</evidence>
<feature type="domain" description="MRH" evidence="7">
    <location>
        <begin position="455"/>
        <end position="565"/>
    </location>
</feature>
<keyword evidence="4" id="KW-1015">Disulfide bond</keyword>
<dbReference type="AlphaFoldDB" id="A0AAD5T4D3"/>
<organism evidence="8 9">
    <name type="scientific">Physocladia obscura</name>
    <dbReference type="NCBI Taxonomy" id="109957"/>
    <lineage>
        <taxon>Eukaryota</taxon>
        <taxon>Fungi</taxon>
        <taxon>Fungi incertae sedis</taxon>
        <taxon>Chytridiomycota</taxon>
        <taxon>Chytridiomycota incertae sedis</taxon>
        <taxon>Chytridiomycetes</taxon>
        <taxon>Chytridiales</taxon>
        <taxon>Chytriomycetaceae</taxon>
        <taxon>Physocladia</taxon>
    </lineage>
</organism>
<dbReference type="Pfam" id="PF12999">
    <property type="entry name" value="PRKCSH-like"/>
    <property type="match status" value="1"/>
</dbReference>
<keyword evidence="3" id="KW-0256">Endoplasmic reticulum</keyword>
<dbReference type="Gene3D" id="2.70.130.10">
    <property type="entry name" value="Mannose-6-phosphate receptor binding domain"/>
    <property type="match status" value="1"/>
</dbReference>
<evidence type="ECO:0000256" key="1">
    <source>
        <dbReference type="ARBA" id="ARBA00022387"/>
    </source>
</evidence>
<name>A0AAD5T4D3_9FUNG</name>
<dbReference type="SUPFAM" id="SSF50911">
    <property type="entry name" value="Mannose 6-phosphate receptor domain"/>
    <property type="match status" value="1"/>
</dbReference>
<feature type="chain" id="PRO_5041961319" description="Glucosidase 2 subunit beta" evidence="6">
    <location>
        <begin position="23"/>
        <end position="577"/>
    </location>
</feature>
<dbReference type="GO" id="GO:0017177">
    <property type="term" value="C:glucosidase II complex"/>
    <property type="evidence" value="ECO:0007669"/>
    <property type="project" value="TreeGrafter"/>
</dbReference>
<evidence type="ECO:0000259" key="7">
    <source>
        <dbReference type="PROSITE" id="PS51914"/>
    </source>
</evidence>
<dbReference type="Pfam" id="PF13015">
    <property type="entry name" value="PRKCSH_1"/>
    <property type="match status" value="1"/>
</dbReference>
<accession>A0AAD5T4D3</accession>
<dbReference type="Proteomes" id="UP001211907">
    <property type="component" value="Unassembled WGS sequence"/>
</dbReference>
<feature type="coiled-coil region" evidence="5">
    <location>
        <begin position="412"/>
        <end position="439"/>
    </location>
</feature>
<proteinExistence type="predicted"/>
<dbReference type="InterPro" id="IPR044865">
    <property type="entry name" value="MRH_dom"/>
</dbReference>
<evidence type="ECO:0000256" key="2">
    <source>
        <dbReference type="ARBA" id="ARBA00022729"/>
    </source>
</evidence>
<dbReference type="InterPro" id="IPR036607">
    <property type="entry name" value="PRKCSH"/>
</dbReference>
<dbReference type="PANTHER" id="PTHR12630:SF1">
    <property type="entry name" value="GLUCOSIDASE 2 SUBUNIT BETA"/>
    <property type="match status" value="1"/>
</dbReference>
<evidence type="ECO:0000256" key="6">
    <source>
        <dbReference type="SAM" id="SignalP"/>
    </source>
</evidence>
<evidence type="ECO:0000313" key="9">
    <source>
        <dbReference type="Proteomes" id="UP001211907"/>
    </source>
</evidence>
<protein>
    <recommendedName>
        <fullName evidence="1">Glucosidase 2 subunit beta</fullName>
    </recommendedName>
</protein>
<evidence type="ECO:0000256" key="3">
    <source>
        <dbReference type="ARBA" id="ARBA00022824"/>
    </source>
</evidence>
<reference evidence="8" key="1">
    <citation type="submission" date="2020-05" db="EMBL/GenBank/DDBJ databases">
        <title>Phylogenomic resolution of chytrid fungi.</title>
        <authorList>
            <person name="Stajich J.E."/>
            <person name="Amses K."/>
            <person name="Simmons R."/>
            <person name="Seto K."/>
            <person name="Myers J."/>
            <person name="Bonds A."/>
            <person name="Quandt C.A."/>
            <person name="Barry K."/>
            <person name="Liu P."/>
            <person name="Grigoriev I."/>
            <person name="Longcore J.E."/>
            <person name="James T.Y."/>
        </authorList>
    </citation>
    <scope>NUCLEOTIDE SEQUENCE</scope>
    <source>
        <strain evidence="8">JEL0513</strain>
    </source>
</reference>
<dbReference type="PROSITE" id="PS51914">
    <property type="entry name" value="MRH"/>
    <property type="match status" value="1"/>
</dbReference>
<dbReference type="InterPro" id="IPR039794">
    <property type="entry name" value="Gtb1-like"/>
</dbReference>
<gene>
    <name evidence="8" type="ORF">HK100_009441</name>
</gene>
<evidence type="ECO:0000256" key="5">
    <source>
        <dbReference type="SAM" id="Coils"/>
    </source>
</evidence>
<dbReference type="EMBL" id="JADGJH010000485">
    <property type="protein sequence ID" value="KAJ3127974.1"/>
    <property type="molecule type" value="Genomic_DNA"/>
</dbReference>
<evidence type="ECO:0000313" key="8">
    <source>
        <dbReference type="EMBL" id="KAJ3127974.1"/>
    </source>
</evidence>
<dbReference type="GO" id="GO:0006491">
    <property type="term" value="P:N-glycan processing"/>
    <property type="evidence" value="ECO:0007669"/>
    <property type="project" value="TreeGrafter"/>
</dbReference>
<sequence length="577" mass="63978">MRKSVPYFVFFAFHCWTPTVVAVDSLLGVDPSKRTIYETAIHSASLFACLDGSKNIPAASINDDFCDCNDGSDEPVQLIVVVENPGTSACSNGVFYCVNEGHIGAQIHSSRVNDGICDPECCDGSDEYSDLIKCPNVCAKAAAAFKKSEDEKSNVLQKGLKIKEEYIKYAAKAKGDRSRQIKAFEFEKWNITGRIEELKGCIAEQYESQLNALKAEQTKKDAVRLLPAKLATCNRHNKRLLEDVETLNSRVSELTSILDHFATLKAVEEGAAFEALLRDKPILKETLATFEEFKAKLKQDGGLDDGRIDVPELPEIENSVDELYNESEIESHEIDLSLISKNSAPTLDYCVDASSTFIQCVLQSTQGLIGGISWTAKYPFVWPGWTKLRTSIASSFVVLSKSEEDEILSKDAAKARAKLSEIERKKNDVEQKLEALNKKLKLDLGPKNVWDKLIGECFKIDSFEYSYEICLFEKATQKNIGGGGGTDLGKFTRWGARNEGVGSLRYSDSKYLHMMFENGAQCWNGPQRSVEVQFECGSANKVIGVSEPSKCEYAMKMQTPAVCDAEATDAEDNHDEF</sequence>
<feature type="signal peptide" evidence="6">
    <location>
        <begin position="1"/>
        <end position="22"/>
    </location>
</feature>
<comment type="caution">
    <text evidence="8">The sequence shown here is derived from an EMBL/GenBank/DDBJ whole genome shotgun (WGS) entry which is preliminary data.</text>
</comment>
<keyword evidence="2 6" id="KW-0732">Signal</keyword>
<keyword evidence="9" id="KW-1185">Reference proteome</keyword>
<dbReference type="InterPro" id="IPR009011">
    <property type="entry name" value="Man6P_isomerase_rcpt-bd_dom_sf"/>
</dbReference>